<accession>A0A7X3MDH5</accession>
<proteinExistence type="predicted"/>
<evidence type="ECO:0000313" key="2">
    <source>
        <dbReference type="Proteomes" id="UP000460412"/>
    </source>
</evidence>
<reference evidence="1 2" key="1">
    <citation type="submission" date="2019-12" db="EMBL/GenBank/DDBJ databases">
        <title>Sporaefaciens musculi gen. nov., sp. nov., a novel bacterium isolated from the caecum of an obese mouse.</title>
        <authorList>
            <person name="Rasmussen T.S."/>
            <person name="Streidl T."/>
            <person name="Hitch T.C.A."/>
            <person name="Wortmann E."/>
            <person name="Deptula P."/>
            <person name="Hansen M."/>
            <person name="Nielsen D.S."/>
            <person name="Clavel T."/>
            <person name="Vogensen F.K."/>
        </authorList>
    </citation>
    <scope>NUCLEOTIDE SEQUENCE [LARGE SCALE GENOMIC DNA]</scope>
    <source>
        <strain evidence="1 2">WCA-9-b2</strain>
    </source>
</reference>
<organism evidence="1 2">
    <name type="scientific">Sporofaciens musculi</name>
    <dbReference type="NCBI Taxonomy" id="2681861"/>
    <lineage>
        <taxon>Bacteria</taxon>
        <taxon>Bacillati</taxon>
        <taxon>Bacillota</taxon>
        <taxon>Clostridia</taxon>
        <taxon>Lachnospirales</taxon>
        <taxon>Lachnospiraceae</taxon>
        <taxon>Sporofaciens</taxon>
    </lineage>
</organism>
<keyword evidence="2" id="KW-1185">Reference proteome</keyword>
<comment type="caution">
    <text evidence="1">The sequence shown here is derived from an EMBL/GenBank/DDBJ whole genome shotgun (WGS) entry which is preliminary data.</text>
</comment>
<sequence>MNTQDGSLQWHPAFSAVLHIEFEDELEHLHFHDEFPLGKQPMRMDILIIKKKPDIQLRKNIGQIFRTYNIIEYKPPGVSLSINHFYKAYGYACFFQSDTEREYEINPDEITITYVCYHYPRKLLKHLTTAKDIIITKKESGIYYLEGTFFKMQLLVTSRLSPEQNYWLSHLRNNLKPKGEVRDLLEHYEIKRSSPYYQAVVTLILRANEHLLKEDQTMLPVLEEIFADELKRLEERGKIAGEKKGIIIGEKKGLDQGIELTKTVLKLSQNGISPAEIVSKYNITEDIVRKVLS</sequence>
<dbReference type="AlphaFoldDB" id="A0A7X3MDH5"/>
<evidence type="ECO:0000313" key="1">
    <source>
        <dbReference type="EMBL" id="MXP74403.1"/>
    </source>
</evidence>
<gene>
    <name evidence="1" type="ORF">GN277_02895</name>
</gene>
<name>A0A7X3MDH5_9FIRM</name>
<dbReference type="RefSeq" id="WP_159749679.1">
    <property type="nucleotide sequence ID" value="NZ_WUQX01000001.1"/>
</dbReference>
<dbReference type="Proteomes" id="UP000460412">
    <property type="component" value="Unassembled WGS sequence"/>
</dbReference>
<dbReference type="EMBL" id="WUQX01000001">
    <property type="protein sequence ID" value="MXP74403.1"/>
    <property type="molecule type" value="Genomic_DNA"/>
</dbReference>
<protein>
    <submittedName>
        <fullName evidence="1">3-isopropylmalate dehydrogenase</fullName>
    </submittedName>
</protein>